<evidence type="ECO:0000256" key="1">
    <source>
        <dbReference type="SAM" id="MobiDB-lite"/>
    </source>
</evidence>
<sequence length="95" mass="10461">AGMEASAGAPPSPPPRPDLRGPRLDGAADPVRRRPRPRGRRRPPGRAARQRPLRRLHRWHPRTGDARGDALLPGPARAGGRRDRRTGHPPRARPP</sequence>
<protein>
    <submittedName>
        <fullName evidence="2">Uncharacterized protein</fullName>
    </submittedName>
</protein>
<feature type="non-terminal residue" evidence="2">
    <location>
        <position position="1"/>
    </location>
</feature>
<dbReference type="AlphaFoldDB" id="A0A6J4RG03"/>
<organism evidence="2">
    <name type="scientific">uncultured Solirubrobacteraceae bacterium</name>
    <dbReference type="NCBI Taxonomy" id="1162706"/>
    <lineage>
        <taxon>Bacteria</taxon>
        <taxon>Bacillati</taxon>
        <taxon>Actinomycetota</taxon>
        <taxon>Thermoleophilia</taxon>
        <taxon>Solirubrobacterales</taxon>
        <taxon>Solirubrobacteraceae</taxon>
        <taxon>environmental samples</taxon>
    </lineage>
</organism>
<dbReference type="EMBL" id="CADCVJ010000039">
    <property type="protein sequence ID" value="CAA9464851.1"/>
    <property type="molecule type" value="Genomic_DNA"/>
</dbReference>
<name>A0A6J4RG03_9ACTN</name>
<feature type="region of interest" description="Disordered" evidence="1">
    <location>
        <begin position="1"/>
        <end position="95"/>
    </location>
</feature>
<feature type="compositionally biased region" description="Low complexity" evidence="1">
    <location>
        <begin position="69"/>
        <end position="78"/>
    </location>
</feature>
<gene>
    <name evidence="2" type="ORF">AVDCRST_MAG38-626</name>
</gene>
<proteinExistence type="predicted"/>
<feature type="compositionally biased region" description="Basic residues" evidence="1">
    <location>
        <begin position="82"/>
        <end position="95"/>
    </location>
</feature>
<feature type="non-terminal residue" evidence="2">
    <location>
        <position position="95"/>
    </location>
</feature>
<feature type="compositionally biased region" description="Basic residues" evidence="1">
    <location>
        <begin position="33"/>
        <end position="61"/>
    </location>
</feature>
<accession>A0A6J4RG03</accession>
<reference evidence="2" key="1">
    <citation type="submission" date="2020-02" db="EMBL/GenBank/DDBJ databases">
        <authorList>
            <person name="Meier V. D."/>
        </authorList>
    </citation>
    <scope>NUCLEOTIDE SEQUENCE</scope>
    <source>
        <strain evidence="2">AVDCRST_MAG38</strain>
    </source>
</reference>
<evidence type="ECO:0000313" key="2">
    <source>
        <dbReference type="EMBL" id="CAA9464851.1"/>
    </source>
</evidence>